<dbReference type="AlphaFoldDB" id="A0A0L9UI52"/>
<organism evidence="1 2">
    <name type="scientific">Phaseolus angularis</name>
    <name type="common">Azuki bean</name>
    <name type="synonym">Vigna angularis</name>
    <dbReference type="NCBI Taxonomy" id="3914"/>
    <lineage>
        <taxon>Eukaryota</taxon>
        <taxon>Viridiplantae</taxon>
        <taxon>Streptophyta</taxon>
        <taxon>Embryophyta</taxon>
        <taxon>Tracheophyta</taxon>
        <taxon>Spermatophyta</taxon>
        <taxon>Magnoliopsida</taxon>
        <taxon>eudicotyledons</taxon>
        <taxon>Gunneridae</taxon>
        <taxon>Pentapetalae</taxon>
        <taxon>rosids</taxon>
        <taxon>fabids</taxon>
        <taxon>Fabales</taxon>
        <taxon>Fabaceae</taxon>
        <taxon>Papilionoideae</taxon>
        <taxon>50 kb inversion clade</taxon>
        <taxon>NPAAA clade</taxon>
        <taxon>indigoferoid/millettioid clade</taxon>
        <taxon>Phaseoleae</taxon>
        <taxon>Vigna</taxon>
    </lineage>
</organism>
<dbReference type="Gramene" id="KOM42565">
    <property type="protein sequence ID" value="KOM42565"/>
    <property type="gene ID" value="LR48_Vigan05g016900"/>
</dbReference>
<evidence type="ECO:0000313" key="2">
    <source>
        <dbReference type="Proteomes" id="UP000053144"/>
    </source>
</evidence>
<accession>A0A0L9UI52</accession>
<reference evidence="2" key="1">
    <citation type="journal article" date="2015" name="Proc. Natl. Acad. Sci. U.S.A.">
        <title>Genome sequencing of adzuki bean (Vigna angularis) provides insight into high starch and low fat accumulation and domestication.</title>
        <authorList>
            <person name="Yang K."/>
            <person name="Tian Z."/>
            <person name="Chen C."/>
            <person name="Luo L."/>
            <person name="Zhao B."/>
            <person name="Wang Z."/>
            <person name="Yu L."/>
            <person name="Li Y."/>
            <person name="Sun Y."/>
            <person name="Li W."/>
            <person name="Chen Y."/>
            <person name="Li Y."/>
            <person name="Zhang Y."/>
            <person name="Ai D."/>
            <person name="Zhao J."/>
            <person name="Shang C."/>
            <person name="Ma Y."/>
            <person name="Wu B."/>
            <person name="Wang M."/>
            <person name="Gao L."/>
            <person name="Sun D."/>
            <person name="Zhang P."/>
            <person name="Guo F."/>
            <person name="Wang W."/>
            <person name="Li Y."/>
            <person name="Wang J."/>
            <person name="Varshney R.K."/>
            <person name="Wang J."/>
            <person name="Ling H.Q."/>
            <person name="Wan P."/>
        </authorList>
    </citation>
    <scope>NUCLEOTIDE SEQUENCE</scope>
    <source>
        <strain evidence="2">cv. Jingnong 6</strain>
    </source>
</reference>
<dbReference type="EMBL" id="CM003375">
    <property type="protein sequence ID" value="KOM42565.1"/>
    <property type="molecule type" value="Genomic_DNA"/>
</dbReference>
<gene>
    <name evidence="1" type="ORF">LR48_Vigan05g016900</name>
</gene>
<dbReference type="Proteomes" id="UP000053144">
    <property type="component" value="Chromosome 5"/>
</dbReference>
<protein>
    <submittedName>
        <fullName evidence="1">Uncharacterized protein</fullName>
    </submittedName>
</protein>
<sequence>MLATTYRPNKFYFLSLSLEVFQSNFICTTISPATRAVIHRDFRPISPTPQGLTSKTIDTTRNDALYSTRAEVIGRDIHLLAQKKVTLESPSHA</sequence>
<proteinExistence type="predicted"/>
<evidence type="ECO:0000313" key="1">
    <source>
        <dbReference type="EMBL" id="KOM42565.1"/>
    </source>
</evidence>
<name>A0A0L9UI52_PHAAN</name>